<dbReference type="PANTHER" id="PTHR43110">
    <property type="entry name" value="THIOL PEROXIDASE"/>
    <property type="match status" value="1"/>
</dbReference>
<evidence type="ECO:0000256" key="2">
    <source>
        <dbReference type="ARBA" id="ARBA00023284"/>
    </source>
</evidence>
<dbReference type="SUPFAM" id="SSF52833">
    <property type="entry name" value="Thioredoxin-like"/>
    <property type="match status" value="1"/>
</dbReference>
<evidence type="ECO:0000313" key="6">
    <source>
        <dbReference type="Proteomes" id="UP000198598"/>
    </source>
</evidence>
<dbReference type="OrthoDB" id="9812811at2"/>
<dbReference type="GO" id="GO:0016491">
    <property type="term" value="F:oxidoreductase activity"/>
    <property type="evidence" value="ECO:0007669"/>
    <property type="project" value="UniProtKB-KW"/>
</dbReference>
<dbReference type="RefSeq" id="WP_093825013.1">
    <property type="nucleotide sequence ID" value="NZ_FOLQ01000002.1"/>
</dbReference>
<name>A0A1I1N0V9_9BACT</name>
<keyword evidence="6" id="KW-1185">Reference proteome</keyword>
<evidence type="ECO:0000256" key="3">
    <source>
        <dbReference type="PIRSR" id="PIRSR000239-1"/>
    </source>
</evidence>
<dbReference type="PROSITE" id="PS51352">
    <property type="entry name" value="THIOREDOXIN_2"/>
    <property type="match status" value="1"/>
</dbReference>
<dbReference type="EMBL" id="FOLQ01000002">
    <property type="protein sequence ID" value="SFC91249.1"/>
    <property type="molecule type" value="Genomic_DNA"/>
</dbReference>
<reference evidence="5 6" key="1">
    <citation type="submission" date="2016-10" db="EMBL/GenBank/DDBJ databases">
        <authorList>
            <person name="de Groot N.N."/>
        </authorList>
    </citation>
    <scope>NUCLEOTIDE SEQUENCE [LARGE SCALE GENOMIC DNA]</scope>
    <source>
        <strain evidence="5 6">DSM 26130</strain>
    </source>
</reference>
<dbReference type="AlphaFoldDB" id="A0A1I1N0V9"/>
<organism evidence="5 6">
    <name type="scientific">Spirosoma endophyticum</name>
    <dbReference type="NCBI Taxonomy" id="662367"/>
    <lineage>
        <taxon>Bacteria</taxon>
        <taxon>Pseudomonadati</taxon>
        <taxon>Bacteroidota</taxon>
        <taxon>Cytophagia</taxon>
        <taxon>Cytophagales</taxon>
        <taxon>Cytophagaceae</taxon>
        <taxon>Spirosoma</taxon>
    </lineage>
</organism>
<accession>A0A1I1N0V9</accession>
<keyword evidence="1" id="KW-0560">Oxidoreductase</keyword>
<dbReference type="InterPro" id="IPR050455">
    <property type="entry name" value="Tpx_Peroxidase_subfamily"/>
</dbReference>
<dbReference type="PANTHER" id="PTHR43110:SF1">
    <property type="entry name" value="THIOL PEROXIDASE"/>
    <property type="match status" value="1"/>
</dbReference>
<feature type="domain" description="Thioredoxin" evidence="4">
    <location>
        <begin position="2"/>
        <end position="155"/>
    </location>
</feature>
<dbReference type="GO" id="GO:0016209">
    <property type="term" value="F:antioxidant activity"/>
    <property type="evidence" value="ECO:0007669"/>
    <property type="project" value="InterPro"/>
</dbReference>
<dbReference type="Proteomes" id="UP000198598">
    <property type="component" value="Unassembled WGS sequence"/>
</dbReference>
<dbReference type="Pfam" id="PF00578">
    <property type="entry name" value="AhpC-TSA"/>
    <property type="match status" value="1"/>
</dbReference>
<gene>
    <name evidence="5" type="ORF">SAMN05216167_102800</name>
</gene>
<protein>
    <submittedName>
        <fullName evidence="5">Peroxiredoxin</fullName>
    </submittedName>
</protein>
<evidence type="ECO:0000259" key="4">
    <source>
        <dbReference type="PROSITE" id="PS51352"/>
    </source>
</evidence>
<dbReference type="InterPro" id="IPR000866">
    <property type="entry name" value="AhpC/TSA"/>
</dbReference>
<feature type="active site" description="Cysteine sulfenic acid (-SOH) intermediate; for peroxidase activity" evidence="3">
    <location>
        <position position="44"/>
    </location>
</feature>
<keyword evidence="2" id="KW-0676">Redox-active center</keyword>
<evidence type="ECO:0000313" key="5">
    <source>
        <dbReference type="EMBL" id="SFC91249.1"/>
    </source>
</evidence>
<dbReference type="InterPro" id="IPR036249">
    <property type="entry name" value="Thioredoxin-like_sf"/>
</dbReference>
<dbReference type="InterPro" id="IPR013766">
    <property type="entry name" value="Thioredoxin_domain"/>
</dbReference>
<sequence>MLTPGQKAPDFTLFNTDRQEVSLTDFQGKNVVILFFPMAFTSTCTAELCEMRDNISTYADLNADIVGISVDSPFTLAKFKEEQRLPFNLLSDFNKEVSQAYDTYYETFVLNLKGVSKRSAFVIDQNGLVQYAEVLESAGDVPNFTAVQETLASLN</sequence>
<dbReference type="Gene3D" id="3.40.30.10">
    <property type="entry name" value="Glutaredoxin"/>
    <property type="match status" value="1"/>
</dbReference>
<evidence type="ECO:0000256" key="1">
    <source>
        <dbReference type="ARBA" id="ARBA00023002"/>
    </source>
</evidence>
<dbReference type="PIRSF" id="PIRSF000239">
    <property type="entry name" value="AHPC"/>
    <property type="match status" value="1"/>
</dbReference>
<proteinExistence type="predicted"/>
<dbReference type="STRING" id="662367.SAMN05216167_102800"/>
<dbReference type="InterPro" id="IPR024706">
    <property type="entry name" value="Peroxiredoxin_AhpC-typ"/>
</dbReference>